<evidence type="ECO:0000259" key="14">
    <source>
        <dbReference type="Pfam" id="PF17900"/>
    </source>
</evidence>
<evidence type="ECO:0000256" key="1">
    <source>
        <dbReference type="ARBA" id="ARBA00000098"/>
    </source>
</evidence>
<evidence type="ECO:0000313" key="16">
    <source>
        <dbReference type="Proteomes" id="UP001300692"/>
    </source>
</evidence>
<dbReference type="PANTHER" id="PTHR11533:SF174">
    <property type="entry name" value="PUROMYCIN-SENSITIVE AMINOPEPTIDASE-RELATED"/>
    <property type="match status" value="1"/>
</dbReference>
<evidence type="ECO:0000256" key="5">
    <source>
        <dbReference type="ARBA" id="ARBA00015611"/>
    </source>
</evidence>
<dbReference type="SUPFAM" id="SSF55486">
    <property type="entry name" value="Metalloproteases ('zincins'), catalytic domain"/>
    <property type="match status" value="1"/>
</dbReference>
<dbReference type="PRINTS" id="PR00756">
    <property type="entry name" value="ALADIPTASE"/>
</dbReference>
<dbReference type="SUPFAM" id="SSF63737">
    <property type="entry name" value="Leukotriene A4 hydrolase N-terminal domain"/>
    <property type="match status" value="1"/>
</dbReference>
<comment type="caution">
    <text evidence="15">The sequence shown here is derived from an EMBL/GenBank/DDBJ whole genome shotgun (WGS) entry which is preliminary data.</text>
</comment>
<evidence type="ECO:0000256" key="9">
    <source>
        <dbReference type="ARBA" id="ARBA00022801"/>
    </source>
</evidence>
<feature type="domain" description="Peptidase M1 membrane alanine aminopeptidase" evidence="13">
    <location>
        <begin position="241"/>
        <end position="427"/>
    </location>
</feature>
<dbReference type="InterPro" id="IPR042097">
    <property type="entry name" value="Aminopeptidase_N-like_N_sf"/>
</dbReference>
<keyword evidence="12" id="KW-0732">Signal</keyword>
<keyword evidence="10" id="KW-0862">Zinc</keyword>
<evidence type="ECO:0000256" key="4">
    <source>
        <dbReference type="ARBA" id="ARBA00012564"/>
    </source>
</evidence>
<evidence type="ECO:0000256" key="11">
    <source>
        <dbReference type="ARBA" id="ARBA00023049"/>
    </source>
</evidence>
<dbReference type="InterPro" id="IPR001930">
    <property type="entry name" value="Peptidase_M1"/>
</dbReference>
<keyword evidence="9" id="KW-0378">Hydrolase</keyword>
<evidence type="ECO:0000256" key="8">
    <source>
        <dbReference type="ARBA" id="ARBA00022723"/>
    </source>
</evidence>
<dbReference type="PROSITE" id="PS51257">
    <property type="entry name" value="PROKAR_LIPOPROTEIN"/>
    <property type="match status" value="1"/>
</dbReference>
<keyword evidence="16" id="KW-1185">Reference proteome</keyword>
<comment type="cofactor">
    <cofactor evidence="2">
        <name>Zn(2+)</name>
        <dbReference type="ChEBI" id="CHEBI:29105"/>
    </cofactor>
</comment>
<dbReference type="Pfam" id="PF17900">
    <property type="entry name" value="Peptidase_M1_N"/>
    <property type="match status" value="1"/>
</dbReference>
<gene>
    <name evidence="15" type="ORF">N7U62_19590</name>
</gene>
<keyword evidence="7" id="KW-0645">Protease</keyword>
<dbReference type="Gene3D" id="1.10.390.10">
    <property type="entry name" value="Neutral Protease Domain 2"/>
    <property type="match status" value="1"/>
</dbReference>
<proteinExistence type="inferred from homology"/>
<dbReference type="EC" id="3.4.11.2" evidence="4"/>
<comment type="similarity">
    <text evidence="3">Belongs to the peptidase M1 family.</text>
</comment>
<dbReference type="InterPro" id="IPR027268">
    <property type="entry name" value="Peptidase_M4/M1_CTD_sf"/>
</dbReference>
<organism evidence="15 16">
    <name type="scientific">Reichenbachiella ulvae</name>
    <dbReference type="NCBI Taxonomy" id="2980104"/>
    <lineage>
        <taxon>Bacteria</taxon>
        <taxon>Pseudomonadati</taxon>
        <taxon>Bacteroidota</taxon>
        <taxon>Cytophagia</taxon>
        <taxon>Cytophagales</taxon>
        <taxon>Reichenbachiellaceae</taxon>
        <taxon>Reichenbachiella</taxon>
    </lineage>
</organism>
<feature type="signal peptide" evidence="12">
    <location>
        <begin position="1"/>
        <end position="21"/>
    </location>
</feature>
<accession>A0ABT3CZH4</accession>
<dbReference type="InterPro" id="IPR045357">
    <property type="entry name" value="Aminopeptidase_N-like_N"/>
</dbReference>
<sequence length="514" mass="59373">MTNQRYQLLLFLVLSCFTALAQQSPDILHYRFDVTLTDASDRIQMIEQVQFRPQWADSLRLDLDESMTVASLSLDGEELPFVHENDQVVIPLPESNEAMELGLTYSGEPQDGLIISRNEYGRRTFFSDHWPNRAHYWLAVVDHPTEKASCEFVVTAPSQYSVVSNGLLQSEESLDGNAKKTHWKMKHPIPTKVMAMGVADFEVNELDSLSKTWLYRYGGRDYKTDFLEANKVRQFLIDQIAPYPFDKLDHVESTTKYGGMENAGCIFYRESSVNDKGEIVGLIAHEVAHQWFGNSASEAGWEHIWLSEGFATYYEYLTIKAFYGLDSMRALADEIELKIMDYEDSHPNQAVLNQNYEQLDDILNALSYDKAGWMLRMLHHYVGEDLFNQIVKTYYEKYKYSNATTDDFIAVAEQVSGQDLKFFFHQWLVVPGRPHVVCSYKFKRGVLELDFEQKSSHIYTLKIDVPVMLSHNKMEIRSVLLNERQQSFKIKDVLIEGKPNLDPLNLIYGFIEIK</sequence>
<comment type="catalytic activity">
    <reaction evidence="1">
        <text>Release of an N-terminal amino acid, Xaa-|-Yaa- from a peptide, amide or arylamide. Xaa is preferably Ala, but may be most amino acids including Pro (slow action). When a terminal hydrophobic residue is followed by a prolyl residue, the two may be released as an intact Xaa-Pro dipeptide.</text>
        <dbReference type="EC" id="3.4.11.2"/>
    </reaction>
</comment>
<dbReference type="RefSeq" id="WP_264139783.1">
    <property type="nucleotide sequence ID" value="NZ_JAOYOD010000001.1"/>
</dbReference>
<evidence type="ECO:0000256" key="3">
    <source>
        <dbReference type="ARBA" id="ARBA00010136"/>
    </source>
</evidence>
<evidence type="ECO:0000313" key="15">
    <source>
        <dbReference type="EMBL" id="MCV9388890.1"/>
    </source>
</evidence>
<evidence type="ECO:0000256" key="2">
    <source>
        <dbReference type="ARBA" id="ARBA00001947"/>
    </source>
</evidence>
<evidence type="ECO:0000259" key="13">
    <source>
        <dbReference type="Pfam" id="PF01433"/>
    </source>
</evidence>
<dbReference type="PANTHER" id="PTHR11533">
    <property type="entry name" value="PROTEASE M1 ZINC METALLOPROTEASE"/>
    <property type="match status" value="1"/>
</dbReference>
<dbReference type="CDD" id="cd09603">
    <property type="entry name" value="M1_APN_like"/>
    <property type="match status" value="1"/>
</dbReference>
<dbReference type="EMBL" id="JAOYOD010000001">
    <property type="protein sequence ID" value="MCV9388890.1"/>
    <property type="molecule type" value="Genomic_DNA"/>
</dbReference>
<feature type="domain" description="Aminopeptidase N-like N-terminal" evidence="14">
    <location>
        <begin position="70"/>
        <end position="191"/>
    </location>
</feature>
<evidence type="ECO:0000256" key="12">
    <source>
        <dbReference type="SAM" id="SignalP"/>
    </source>
</evidence>
<keyword evidence="6" id="KW-0031">Aminopeptidase</keyword>
<dbReference type="InterPro" id="IPR050344">
    <property type="entry name" value="Peptidase_M1_aminopeptidases"/>
</dbReference>
<protein>
    <recommendedName>
        <fullName evidence="5">Aminopeptidase N</fullName>
        <ecNumber evidence="4">3.4.11.2</ecNumber>
    </recommendedName>
</protein>
<dbReference type="Proteomes" id="UP001300692">
    <property type="component" value="Unassembled WGS sequence"/>
</dbReference>
<evidence type="ECO:0000256" key="6">
    <source>
        <dbReference type="ARBA" id="ARBA00022438"/>
    </source>
</evidence>
<evidence type="ECO:0000256" key="10">
    <source>
        <dbReference type="ARBA" id="ARBA00022833"/>
    </source>
</evidence>
<dbReference type="Gene3D" id="2.60.40.1730">
    <property type="entry name" value="tricorn interacting facor f3 domain"/>
    <property type="match status" value="1"/>
</dbReference>
<keyword evidence="8" id="KW-0479">Metal-binding</keyword>
<dbReference type="InterPro" id="IPR014782">
    <property type="entry name" value="Peptidase_M1_dom"/>
</dbReference>
<dbReference type="Pfam" id="PF01433">
    <property type="entry name" value="Peptidase_M1"/>
    <property type="match status" value="1"/>
</dbReference>
<feature type="chain" id="PRO_5047175956" description="Aminopeptidase N" evidence="12">
    <location>
        <begin position="22"/>
        <end position="514"/>
    </location>
</feature>
<reference evidence="15 16" key="1">
    <citation type="submission" date="2022-10" db="EMBL/GenBank/DDBJ databases">
        <title>Comparative genomics and taxonomic characterization of three novel marine species of genus Reichenbachiella exhibiting antioxidant and polysaccharide degradation activities.</title>
        <authorList>
            <person name="Muhammad N."/>
            <person name="Lee Y.-J."/>
            <person name="Ko J."/>
            <person name="Kim S.-G."/>
        </authorList>
    </citation>
    <scope>NUCLEOTIDE SEQUENCE [LARGE SCALE GENOMIC DNA]</scope>
    <source>
        <strain evidence="15 16">ABR2-5</strain>
    </source>
</reference>
<keyword evidence="11" id="KW-0482">Metalloprotease</keyword>
<name>A0ABT3CZH4_9BACT</name>
<evidence type="ECO:0000256" key="7">
    <source>
        <dbReference type="ARBA" id="ARBA00022670"/>
    </source>
</evidence>